<keyword evidence="2" id="KW-0489">Methyltransferase</keyword>
<dbReference type="Gene3D" id="3.40.50.150">
    <property type="entry name" value="Vaccinia Virus protein VP39"/>
    <property type="match status" value="1"/>
</dbReference>
<comment type="caution">
    <text evidence="2">The sequence shown here is derived from an EMBL/GenBank/DDBJ whole genome shotgun (WGS) entry which is preliminary data.</text>
</comment>
<dbReference type="RefSeq" id="WP_379906660.1">
    <property type="nucleotide sequence ID" value="NZ_JBHRTR010000054.1"/>
</dbReference>
<dbReference type="GO" id="GO:0032259">
    <property type="term" value="P:methylation"/>
    <property type="evidence" value="ECO:0007669"/>
    <property type="project" value="UniProtKB-KW"/>
</dbReference>
<sequence>MPTEARDLRPGAAVSRDARFWDRTARKYARSKIADPEGYERSLARCRHYLRATDRLFEFGCGTGTTALRLAPHVAELVATDISAEMIAIARERAAAEGCANATFQAADPAAMDGPDAAFDAVAGFNVLHLVTDRAAVLRNLHRILKPGGHFISKTVCLGDAGWPARLAFRALIPAMQLAGKAPSVAFLDGGQLEREIAAAGFEIVARERHGSKGRDMRPFLVARKPAATA</sequence>
<dbReference type="GO" id="GO:0008168">
    <property type="term" value="F:methyltransferase activity"/>
    <property type="evidence" value="ECO:0007669"/>
    <property type="project" value="UniProtKB-KW"/>
</dbReference>
<organism evidence="2 3">
    <name type="scientific">Marinibaculum pumilum</name>
    <dbReference type="NCBI Taxonomy" id="1766165"/>
    <lineage>
        <taxon>Bacteria</taxon>
        <taxon>Pseudomonadati</taxon>
        <taxon>Pseudomonadota</taxon>
        <taxon>Alphaproteobacteria</taxon>
        <taxon>Rhodospirillales</taxon>
        <taxon>Rhodospirillaceae</taxon>
        <taxon>Marinibaculum</taxon>
    </lineage>
</organism>
<dbReference type="EMBL" id="JBHRTR010000054">
    <property type="protein sequence ID" value="MFC3231196.1"/>
    <property type="molecule type" value="Genomic_DNA"/>
</dbReference>
<evidence type="ECO:0000313" key="3">
    <source>
        <dbReference type="Proteomes" id="UP001595528"/>
    </source>
</evidence>
<dbReference type="InterPro" id="IPR050508">
    <property type="entry name" value="Methyltransf_Superfamily"/>
</dbReference>
<dbReference type="Proteomes" id="UP001595528">
    <property type="component" value="Unassembled WGS sequence"/>
</dbReference>
<feature type="domain" description="Methyltransferase" evidence="1">
    <location>
        <begin position="58"/>
        <end position="149"/>
    </location>
</feature>
<dbReference type="Pfam" id="PF13649">
    <property type="entry name" value="Methyltransf_25"/>
    <property type="match status" value="1"/>
</dbReference>
<gene>
    <name evidence="2" type="ORF">ACFOGJ_28370</name>
</gene>
<evidence type="ECO:0000313" key="2">
    <source>
        <dbReference type="EMBL" id="MFC3231196.1"/>
    </source>
</evidence>
<protein>
    <submittedName>
        <fullName evidence="2">Class I SAM-dependent methyltransferase</fullName>
        <ecNumber evidence="2">2.1.1.-</ecNumber>
    </submittedName>
</protein>
<name>A0ABV7L928_9PROT</name>
<keyword evidence="2" id="KW-0808">Transferase</keyword>
<dbReference type="PANTHER" id="PTHR42912">
    <property type="entry name" value="METHYLTRANSFERASE"/>
    <property type="match status" value="1"/>
</dbReference>
<reference evidence="3" key="1">
    <citation type="journal article" date="2019" name="Int. J. Syst. Evol. Microbiol.">
        <title>The Global Catalogue of Microorganisms (GCM) 10K type strain sequencing project: providing services to taxonomists for standard genome sequencing and annotation.</title>
        <authorList>
            <consortium name="The Broad Institute Genomics Platform"/>
            <consortium name="The Broad Institute Genome Sequencing Center for Infectious Disease"/>
            <person name="Wu L."/>
            <person name="Ma J."/>
        </authorList>
    </citation>
    <scope>NUCLEOTIDE SEQUENCE [LARGE SCALE GENOMIC DNA]</scope>
    <source>
        <strain evidence="3">KCTC 42964</strain>
    </source>
</reference>
<evidence type="ECO:0000259" key="1">
    <source>
        <dbReference type="Pfam" id="PF13649"/>
    </source>
</evidence>
<dbReference type="InterPro" id="IPR029063">
    <property type="entry name" value="SAM-dependent_MTases_sf"/>
</dbReference>
<dbReference type="SUPFAM" id="SSF53335">
    <property type="entry name" value="S-adenosyl-L-methionine-dependent methyltransferases"/>
    <property type="match status" value="1"/>
</dbReference>
<dbReference type="EC" id="2.1.1.-" evidence="2"/>
<dbReference type="CDD" id="cd02440">
    <property type="entry name" value="AdoMet_MTases"/>
    <property type="match status" value="1"/>
</dbReference>
<keyword evidence="3" id="KW-1185">Reference proteome</keyword>
<proteinExistence type="predicted"/>
<dbReference type="InterPro" id="IPR041698">
    <property type="entry name" value="Methyltransf_25"/>
</dbReference>
<accession>A0ABV7L928</accession>